<keyword evidence="8" id="KW-1185">Reference proteome</keyword>
<feature type="transmembrane region" description="Helical" evidence="6">
    <location>
        <begin position="82"/>
        <end position="99"/>
    </location>
</feature>
<evidence type="ECO:0000256" key="1">
    <source>
        <dbReference type="ARBA" id="ARBA00004651"/>
    </source>
</evidence>
<dbReference type="Proteomes" id="UP000460715">
    <property type="component" value="Unassembled WGS sequence"/>
</dbReference>
<evidence type="ECO:0000256" key="5">
    <source>
        <dbReference type="ARBA" id="ARBA00023136"/>
    </source>
</evidence>
<feature type="transmembrane region" description="Helical" evidence="6">
    <location>
        <begin position="188"/>
        <end position="208"/>
    </location>
</feature>
<dbReference type="AlphaFoldDB" id="A0A845BBL0"/>
<dbReference type="Pfam" id="PF01810">
    <property type="entry name" value="LysE"/>
    <property type="match status" value="1"/>
</dbReference>
<comment type="subcellular location">
    <subcellularLocation>
        <location evidence="1">Cell membrane</location>
        <topology evidence="1">Multi-pass membrane protein</topology>
    </subcellularLocation>
</comment>
<dbReference type="InterPro" id="IPR001123">
    <property type="entry name" value="LeuE-type"/>
</dbReference>
<dbReference type="PANTHER" id="PTHR30086:SF20">
    <property type="entry name" value="ARGININE EXPORTER PROTEIN ARGO-RELATED"/>
    <property type="match status" value="1"/>
</dbReference>
<evidence type="ECO:0000313" key="8">
    <source>
        <dbReference type="Proteomes" id="UP000460715"/>
    </source>
</evidence>
<protein>
    <submittedName>
        <fullName evidence="7">LysE family translocator</fullName>
    </submittedName>
</protein>
<reference evidence="7 8" key="1">
    <citation type="submission" date="2019-03" db="EMBL/GenBank/DDBJ databases">
        <title>Roseomonas sp. a novel Roseomonas species isolated from Sea whip Gorgonian.</title>
        <authorList>
            <person name="Li F."/>
            <person name="Pan X."/>
            <person name="Huang S."/>
            <person name="Li Z."/>
            <person name="Meng B."/>
        </authorList>
    </citation>
    <scope>NUCLEOTIDE SEQUENCE [LARGE SCALE GENOMIC DNA]</scope>
    <source>
        <strain evidence="7 8">M0104</strain>
    </source>
</reference>
<name>A0A845BBL0_9PROT</name>
<evidence type="ECO:0000256" key="4">
    <source>
        <dbReference type="ARBA" id="ARBA00022989"/>
    </source>
</evidence>
<feature type="transmembrane region" description="Helical" evidence="6">
    <location>
        <begin position="153"/>
        <end position="176"/>
    </location>
</feature>
<evidence type="ECO:0000256" key="6">
    <source>
        <dbReference type="SAM" id="Phobius"/>
    </source>
</evidence>
<evidence type="ECO:0000256" key="2">
    <source>
        <dbReference type="ARBA" id="ARBA00022475"/>
    </source>
</evidence>
<keyword evidence="5 6" id="KW-0472">Membrane</keyword>
<gene>
    <name evidence="7" type="ORF">E0493_05165</name>
</gene>
<dbReference type="EMBL" id="SNVJ01000003">
    <property type="protein sequence ID" value="MXP62742.1"/>
    <property type="molecule type" value="Genomic_DNA"/>
</dbReference>
<dbReference type="PANTHER" id="PTHR30086">
    <property type="entry name" value="ARGININE EXPORTER PROTEIN ARGO"/>
    <property type="match status" value="1"/>
</dbReference>
<feature type="transmembrane region" description="Helical" evidence="6">
    <location>
        <begin position="47"/>
        <end position="70"/>
    </location>
</feature>
<comment type="caution">
    <text evidence="7">The sequence shown here is derived from an EMBL/GenBank/DDBJ whole genome shotgun (WGS) entry which is preliminary data.</text>
</comment>
<keyword evidence="3 6" id="KW-0812">Transmembrane</keyword>
<keyword evidence="4 6" id="KW-1133">Transmembrane helix</keyword>
<keyword evidence="2" id="KW-1003">Cell membrane</keyword>
<accession>A0A845BBL0</accession>
<dbReference type="GO" id="GO:0005886">
    <property type="term" value="C:plasma membrane"/>
    <property type="evidence" value="ECO:0007669"/>
    <property type="project" value="UniProtKB-SubCell"/>
</dbReference>
<organism evidence="7 8">
    <name type="scientific">Teichococcus coralli</name>
    <dbReference type="NCBI Taxonomy" id="2545983"/>
    <lineage>
        <taxon>Bacteria</taxon>
        <taxon>Pseudomonadati</taxon>
        <taxon>Pseudomonadota</taxon>
        <taxon>Alphaproteobacteria</taxon>
        <taxon>Acetobacterales</taxon>
        <taxon>Roseomonadaceae</taxon>
        <taxon>Roseomonas</taxon>
    </lineage>
</organism>
<sequence>MPVPQECATVSTDLLAFLGFAFAASATPGPNNIMTLATAARHGLRATLPLILGVALGFGFMLTVIGTGLAQPLASHAGLHTALRWAGAAWMLLLAWQIARAGSPAAAESPRVGAPVGFWGACAFQWVNPKAWILAVATTATYTLPGENLTAQVLVLAGLFMLVTLPSLGAWALLGAGSSQWLASPRRMRAFNIAMGLLLAASVVPAVLE</sequence>
<evidence type="ECO:0000313" key="7">
    <source>
        <dbReference type="EMBL" id="MXP62742.1"/>
    </source>
</evidence>
<dbReference type="OrthoDB" id="9812084at2"/>
<dbReference type="GO" id="GO:0033228">
    <property type="term" value="P:cysteine export across plasma membrane"/>
    <property type="evidence" value="ECO:0007669"/>
    <property type="project" value="TreeGrafter"/>
</dbReference>
<dbReference type="GO" id="GO:0015171">
    <property type="term" value="F:amino acid transmembrane transporter activity"/>
    <property type="evidence" value="ECO:0007669"/>
    <property type="project" value="TreeGrafter"/>
</dbReference>
<proteinExistence type="predicted"/>
<evidence type="ECO:0000256" key="3">
    <source>
        <dbReference type="ARBA" id="ARBA00022692"/>
    </source>
</evidence>